<evidence type="ECO:0000313" key="8">
    <source>
        <dbReference type="EMBL" id="GMI45436.1"/>
    </source>
</evidence>
<dbReference type="EMBL" id="BRYA01001556">
    <property type="protein sequence ID" value="GMI45436.1"/>
    <property type="molecule type" value="Genomic_DNA"/>
</dbReference>
<feature type="compositionally biased region" description="Pro residues" evidence="6">
    <location>
        <begin position="14"/>
        <end position="29"/>
    </location>
</feature>
<evidence type="ECO:0000256" key="2">
    <source>
        <dbReference type="ARBA" id="ARBA00022603"/>
    </source>
</evidence>
<dbReference type="PROSITE" id="PS51675">
    <property type="entry name" value="SAM_MT_TRM10"/>
    <property type="match status" value="1"/>
</dbReference>
<evidence type="ECO:0000256" key="1">
    <source>
        <dbReference type="ARBA" id="ARBA00012797"/>
    </source>
</evidence>
<dbReference type="Gene3D" id="3.40.1280.30">
    <property type="match status" value="1"/>
</dbReference>
<evidence type="ECO:0000256" key="4">
    <source>
        <dbReference type="ARBA" id="ARBA00022691"/>
    </source>
</evidence>
<dbReference type="CDD" id="cd18089">
    <property type="entry name" value="SPOUT_Trm10-like"/>
    <property type="match status" value="1"/>
</dbReference>
<dbReference type="EC" id="2.1.1.221" evidence="1"/>
<dbReference type="InterPro" id="IPR028564">
    <property type="entry name" value="MT_TRM10-typ"/>
</dbReference>
<comment type="caution">
    <text evidence="8">The sequence shown here is derived from an EMBL/GenBank/DDBJ whole genome shotgun (WGS) entry which is preliminary data.</text>
</comment>
<evidence type="ECO:0000256" key="3">
    <source>
        <dbReference type="ARBA" id="ARBA00022679"/>
    </source>
</evidence>
<name>A0A9W7GGA5_9STRA</name>
<keyword evidence="9" id="KW-1185">Reference proteome</keyword>
<sequence>MMSSVSPSTSSNSPTPPPKSHIPPPPPKPYTHDGVTYPSKKAWKKAMKTVKWEAKKIKMKEEKREEKKRKREERGEKDMGEERSEEDKIEAKRRRDDKKSQILESRASSAASSFNVVIDCGWNNVLTSKEKKSLGKQIAYCYSFNRKQSSPVWLRLSGADEETKKYPGGLEGFPARWELFEETGDLKGAVGGEGKGFNVDRDKCIYLTADAKETVEKLEPGYTYVIGGIVDRNRLTNATVDRATDLGVECRKLALGGGVLGTKVLTVNHVFEILCRGRDGEWGEAVEKSIPKRKGGHGEEEK</sequence>
<keyword evidence="2" id="KW-0489">Methyltransferase</keyword>
<feature type="compositionally biased region" description="Basic and acidic residues" evidence="6">
    <location>
        <begin position="50"/>
        <end position="65"/>
    </location>
</feature>
<dbReference type="GO" id="GO:0052905">
    <property type="term" value="F:tRNA (guanosine(9)-N1)-methyltransferase activity"/>
    <property type="evidence" value="ECO:0007669"/>
    <property type="project" value="UniProtKB-EC"/>
</dbReference>
<comment type="catalytic activity">
    <reaction evidence="5">
        <text>guanosine(9) in tRNA + S-adenosyl-L-methionine = N(1)-methylguanosine(9) in tRNA + S-adenosyl-L-homocysteine + H(+)</text>
        <dbReference type="Rhea" id="RHEA:43156"/>
        <dbReference type="Rhea" id="RHEA-COMP:10367"/>
        <dbReference type="Rhea" id="RHEA-COMP:10368"/>
        <dbReference type="ChEBI" id="CHEBI:15378"/>
        <dbReference type="ChEBI" id="CHEBI:57856"/>
        <dbReference type="ChEBI" id="CHEBI:59789"/>
        <dbReference type="ChEBI" id="CHEBI:73542"/>
        <dbReference type="ChEBI" id="CHEBI:74269"/>
        <dbReference type="EC" id="2.1.1.221"/>
    </reaction>
</comment>
<keyword evidence="3" id="KW-0808">Transferase</keyword>
<reference evidence="9" key="1">
    <citation type="journal article" date="2023" name="Commun. Biol.">
        <title>Genome analysis of Parmales, the sister group of diatoms, reveals the evolutionary specialization of diatoms from phago-mixotrophs to photoautotrophs.</title>
        <authorList>
            <person name="Ban H."/>
            <person name="Sato S."/>
            <person name="Yoshikawa S."/>
            <person name="Yamada K."/>
            <person name="Nakamura Y."/>
            <person name="Ichinomiya M."/>
            <person name="Sato N."/>
            <person name="Blanc-Mathieu R."/>
            <person name="Endo H."/>
            <person name="Kuwata A."/>
            <person name="Ogata H."/>
        </authorList>
    </citation>
    <scope>NUCLEOTIDE SEQUENCE [LARGE SCALE GENOMIC DNA]</scope>
</reference>
<dbReference type="InterPro" id="IPR038459">
    <property type="entry name" value="MT_TRM10-typ_sf"/>
</dbReference>
<dbReference type="OrthoDB" id="278300at2759"/>
<dbReference type="PANTHER" id="PTHR13563:SF13">
    <property type="entry name" value="TRNA METHYLTRANSFERASE 10 HOMOLOG A"/>
    <property type="match status" value="1"/>
</dbReference>
<evidence type="ECO:0000256" key="6">
    <source>
        <dbReference type="SAM" id="MobiDB-lite"/>
    </source>
</evidence>
<evidence type="ECO:0000256" key="5">
    <source>
        <dbReference type="ARBA" id="ARBA00048434"/>
    </source>
</evidence>
<evidence type="ECO:0000313" key="9">
    <source>
        <dbReference type="Proteomes" id="UP001165065"/>
    </source>
</evidence>
<feature type="compositionally biased region" description="Basic and acidic residues" evidence="6">
    <location>
        <begin position="72"/>
        <end position="101"/>
    </location>
</feature>
<dbReference type="AlphaFoldDB" id="A0A9W7GGA5"/>
<feature type="region of interest" description="Disordered" evidence="6">
    <location>
        <begin position="1"/>
        <end position="106"/>
    </location>
</feature>
<dbReference type="PANTHER" id="PTHR13563">
    <property type="entry name" value="TRNA (GUANINE-9-) METHYLTRANSFERASE"/>
    <property type="match status" value="1"/>
</dbReference>
<keyword evidence="4" id="KW-0949">S-adenosyl-L-methionine</keyword>
<dbReference type="GO" id="GO:0002939">
    <property type="term" value="P:tRNA N1-guanine methylation"/>
    <property type="evidence" value="ECO:0007669"/>
    <property type="project" value="TreeGrafter"/>
</dbReference>
<dbReference type="GO" id="GO:0005634">
    <property type="term" value="C:nucleus"/>
    <property type="evidence" value="ECO:0007669"/>
    <property type="project" value="TreeGrafter"/>
</dbReference>
<evidence type="ECO:0000259" key="7">
    <source>
        <dbReference type="PROSITE" id="PS51675"/>
    </source>
</evidence>
<dbReference type="GO" id="GO:0000049">
    <property type="term" value="F:tRNA binding"/>
    <property type="evidence" value="ECO:0007669"/>
    <property type="project" value="TreeGrafter"/>
</dbReference>
<dbReference type="Proteomes" id="UP001165065">
    <property type="component" value="Unassembled WGS sequence"/>
</dbReference>
<accession>A0A9W7GGA5</accession>
<proteinExistence type="predicted"/>
<gene>
    <name evidence="8" type="ORF">TrCOL_g3252</name>
</gene>
<organism evidence="8 9">
    <name type="scientific">Triparma columacea</name>
    <dbReference type="NCBI Taxonomy" id="722753"/>
    <lineage>
        <taxon>Eukaryota</taxon>
        <taxon>Sar</taxon>
        <taxon>Stramenopiles</taxon>
        <taxon>Ochrophyta</taxon>
        <taxon>Bolidophyceae</taxon>
        <taxon>Parmales</taxon>
        <taxon>Triparmaceae</taxon>
        <taxon>Triparma</taxon>
    </lineage>
</organism>
<feature type="domain" description="SAM-dependent MTase TRM10-type" evidence="7">
    <location>
        <begin position="98"/>
        <end position="297"/>
    </location>
</feature>
<feature type="compositionally biased region" description="Low complexity" evidence="6">
    <location>
        <begin position="1"/>
        <end position="13"/>
    </location>
</feature>
<protein>
    <recommendedName>
        <fullName evidence="1">tRNA (guanine(9)-N(1))-methyltransferase</fullName>
        <ecNumber evidence="1">2.1.1.221</ecNumber>
    </recommendedName>
</protein>
<dbReference type="InterPro" id="IPR007356">
    <property type="entry name" value="tRNA_m1G_MeTrfase_euk"/>
</dbReference>